<proteinExistence type="predicted"/>
<organism evidence="2 3">
    <name type="scientific">Plutella xylostella</name>
    <name type="common">Diamondback moth</name>
    <name type="synonym">Plutella maculipennis</name>
    <dbReference type="NCBI Taxonomy" id="51655"/>
    <lineage>
        <taxon>Eukaryota</taxon>
        <taxon>Metazoa</taxon>
        <taxon>Ecdysozoa</taxon>
        <taxon>Arthropoda</taxon>
        <taxon>Hexapoda</taxon>
        <taxon>Insecta</taxon>
        <taxon>Pterygota</taxon>
        <taxon>Neoptera</taxon>
        <taxon>Endopterygota</taxon>
        <taxon>Lepidoptera</taxon>
        <taxon>Glossata</taxon>
        <taxon>Ditrysia</taxon>
        <taxon>Yponomeutoidea</taxon>
        <taxon>Plutellidae</taxon>
        <taxon>Plutella</taxon>
    </lineage>
</organism>
<dbReference type="PANTHER" id="PTHR47331">
    <property type="entry name" value="PHD-TYPE DOMAIN-CONTAINING PROTEIN"/>
    <property type="match status" value="1"/>
</dbReference>
<evidence type="ECO:0000313" key="3">
    <source>
        <dbReference type="Proteomes" id="UP000653454"/>
    </source>
</evidence>
<reference evidence="2" key="1">
    <citation type="submission" date="2020-11" db="EMBL/GenBank/DDBJ databases">
        <authorList>
            <person name="Whiteford S."/>
        </authorList>
    </citation>
    <scope>NUCLEOTIDE SEQUENCE</scope>
</reference>
<dbReference type="GO" id="GO:0071897">
    <property type="term" value="P:DNA biosynthetic process"/>
    <property type="evidence" value="ECO:0007669"/>
    <property type="project" value="UniProtKB-ARBA"/>
</dbReference>
<keyword evidence="3" id="KW-1185">Reference proteome</keyword>
<feature type="compositionally biased region" description="Basic residues" evidence="1">
    <location>
        <begin position="1"/>
        <end position="14"/>
    </location>
</feature>
<dbReference type="PANTHER" id="PTHR47331:SF5">
    <property type="entry name" value="RIBONUCLEASE H"/>
    <property type="match status" value="1"/>
</dbReference>
<evidence type="ECO:0000313" key="2">
    <source>
        <dbReference type="EMBL" id="CAG9133939.1"/>
    </source>
</evidence>
<dbReference type="Proteomes" id="UP000653454">
    <property type="component" value="Unassembled WGS sequence"/>
</dbReference>
<dbReference type="CDD" id="cd01644">
    <property type="entry name" value="RT_pepA17"/>
    <property type="match status" value="1"/>
</dbReference>
<gene>
    <name evidence="2" type="ORF">PLXY2_LOCUS12184</name>
</gene>
<dbReference type="EMBL" id="CAJHNJ030000070">
    <property type="protein sequence ID" value="CAG9133939.1"/>
    <property type="molecule type" value="Genomic_DNA"/>
</dbReference>
<comment type="caution">
    <text evidence="2">The sequence shown here is derived from an EMBL/GenBank/DDBJ whole genome shotgun (WGS) entry which is preliminary data.</text>
</comment>
<dbReference type="AlphaFoldDB" id="A0A8S4G0X0"/>
<accession>A0A8S4G0X0</accession>
<evidence type="ECO:0000256" key="1">
    <source>
        <dbReference type="SAM" id="MobiDB-lite"/>
    </source>
</evidence>
<name>A0A8S4G0X0_PLUXY</name>
<protein>
    <submittedName>
        <fullName evidence="2">(diamondback moth) hypothetical protein</fullName>
    </submittedName>
</protein>
<dbReference type="SUPFAM" id="SSF56672">
    <property type="entry name" value="DNA/RNA polymerases"/>
    <property type="match status" value="1"/>
</dbReference>
<sequence>MSAHARARGLRRRGAPGGGGHRPPPLLAKLHTVKHTSFRIFGELEELCDPPEEQYADRQLFEDQYYRLVSTARQLVTSHDASINHGQSGSATSSNPALVKVLDKKGNQHDARLLLDNGSTANFISQDLCSKLGLSSRATHSTVSEERACEDHFLSTTYRNEEGRFVVSMPLKEDPNKLGDSYFMAKSRFSSLERRFQRDPIYKQRYIEFIDEYEKLGHMTKNTTKVSSNQGNVNYYLPHHGIIRESSTTTKLRTVFDASAATTSGLSLNDIQMVGPTVQDDLLSILIRFRQHRFVISGDIEKMYRAIEINSNQRSLQQILFRSDTSQPIQIYTLNSVTYGTASAPYLATKCLSTLASNASNITVKNSILRDFYVDDYLSGGATIEDVIKQSQEVISILSSAKFNLRKFQSNNLEILQAVTNNNVDHNNMLHLSESKINNEPSRTLGLHWICDSDVLAFTINIENKEKMPLKRPTVPVPMLDLSDKMALSMFNL</sequence>
<dbReference type="InterPro" id="IPR043502">
    <property type="entry name" value="DNA/RNA_pol_sf"/>
</dbReference>
<feature type="region of interest" description="Disordered" evidence="1">
    <location>
        <begin position="1"/>
        <end position="26"/>
    </location>
</feature>